<accession>A0ABP0P6W3</accession>
<comment type="caution">
    <text evidence="1">The sequence shown here is derived from an EMBL/GenBank/DDBJ whole genome shotgun (WGS) entry which is preliminary data.</text>
</comment>
<name>A0ABP0P6W3_9DINO</name>
<gene>
    <name evidence="1" type="ORF">CCMP2556_LOCUS35077</name>
    <name evidence="2" type="ORF">CCMP2556_LOCUS35108</name>
</gene>
<dbReference type="EMBL" id="CAXAMN010022618">
    <property type="protein sequence ID" value="CAK9071422.1"/>
    <property type="molecule type" value="Genomic_DNA"/>
</dbReference>
<dbReference type="Proteomes" id="UP001642484">
    <property type="component" value="Unassembled WGS sequence"/>
</dbReference>
<reference evidence="1 3" key="1">
    <citation type="submission" date="2024-02" db="EMBL/GenBank/DDBJ databases">
        <authorList>
            <person name="Chen Y."/>
            <person name="Shah S."/>
            <person name="Dougan E. K."/>
            <person name="Thang M."/>
            <person name="Chan C."/>
        </authorList>
    </citation>
    <scope>NUCLEOTIDE SEQUENCE [LARGE SCALE GENOMIC DNA]</scope>
</reference>
<sequence length="213" mass="22965">MDSQCQKERYSLTLVTGPSSKQAARSFIAQVDVNSDNTPSQCPTWNSDIRSSARVRYHSFSGSGKDRAMTVNLAGVVAVCYCGMVSNENECSSSLHWLFAGLLTIQGPEGGKTFIFPTNVVVKFDLKGWGFSPLDRLRIIPANAECSGDDQNPNDPASDTSFKVNCPAINGQGCRQATTSESILTSVMTSSSVGIFVDRARSTKRSGGCARWE</sequence>
<protein>
    <submittedName>
        <fullName evidence="1">Uncharacterized protein</fullName>
    </submittedName>
</protein>
<dbReference type="EMBL" id="CAXAMN010022607">
    <property type="protein sequence ID" value="CAK9071348.1"/>
    <property type="molecule type" value="Genomic_DNA"/>
</dbReference>
<evidence type="ECO:0000313" key="2">
    <source>
        <dbReference type="EMBL" id="CAK9071422.1"/>
    </source>
</evidence>
<evidence type="ECO:0000313" key="1">
    <source>
        <dbReference type="EMBL" id="CAK9071348.1"/>
    </source>
</evidence>
<evidence type="ECO:0000313" key="3">
    <source>
        <dbReference type="Proteomes" id="UP001642484"/>
    </source>
</evidence>
<organism evidence="1 3">
    <name type="scientific">Durusdinium trenchii</name>
    <dbReference type="NCBI Taxonomy" id="1381693"/>
    <lineage>
        <taxon>Eukaryota</taxon>
        <taxon>Sar</taxon>
        <taxon>Alveolata</taxon>
        <taxon>Dinophyceae</taxon>
        <taxon>Suessiales</taxon>
        <taxon>Symbiodiniaceae</taxon>
        <taxon>Durusdinium</taxon>
    </lineage>
</organism>
<keyword evidence="3" id="KW-1185">Reference proteome</keyword>
<proteinExistence type="predicted"/>